<accession>A0A9P9E7H9</accession>
<evidence type="ECO:0000313" key="2">
    <source>
        <dbReference type="Proteomes" id="UP000738349"/>
    </source>
</evidence>
<proteinExistence type="predicted"/>
<gene>
    <name evidence="1" type="ORF">EDB81DRAFT_763355</name>
</gene>
<keyword evidence="2" id="KW-1185">Reference proteome</keyword>
<name>A0A9P9E7H9_9HYPO</name>
<dbReference type="EMBL" id="JAGMUV010000016">
    <property type="protein sequence ID" value="KAH7132835.1"/>
    <property type="molecule type" value="Genomic_DNA"/>
</dbReference>
<reference evidence="1" key="1">
    <citation type="journal article" date="2021" name="Nat. Commun.">
        <title>Genetic determinants of endophytism in the Arabidopsis root mycobiome.</title>
        <authorList>
            <person name="Mesny F."/>
            <person name="Miyauchi S."/>
            <person name="Thiergart T."/>
            <person name="Pickel B."/>
            <person name="Atanasova L."/>
            <person name="Karlsson M."/>
            <person name="Huettel B."/>
            <person name="Barry K.W."/>
            <person name="Haridas S."/>
            <person name="Chen C."/>
            <person name="Bauer D."/>
            <person name="Andreopoulos W."/>
            <person name="Pangilinan J."/>
            <person name="LaButti K."/>
            <person name="Riley R."/>
            <person name="Lipzen A."/>
            <person name="Clum A."/>
            <person name="Drula E."/>
            <person name="Henrissat B."/>
            <person name="Kohler A."/>
            <person name="Grigoriev I.V."/>
            <person name="Martin F.M."/>
            <person name="Hacquard S."/>
        </authorList>
    </citation>
    <scope>NUCLEOTIDE SEQUENCE</scope>
    <source>
        <strain evidence="1">MPI-CAGE-AT-0147</strain>
    </source>
</reference>
<evidence type="ECO:0000313" key="1">
    <source>
        <dbReference type="EMBL" id="KAH7132835.1"/>
    </source>
</evidence>
<dbReference type="OrthoDB" id="303107at2759"/>
<dbReference type="AlphaFoldDB" id="A0A9P9E7H9"/>
<organism evidence="1 2">
    <name type="scientific">Dactylonectria macrodidyma</name>
    <dbReference type="NCBI Taxonomy" id="307937"/>
    <lineage>
        <taxon>Eukaryota</taxon>
        <taxon>Fungi</taxon>
        <taxon>Dikarya</taxon>
        <taxon>Ascomycota</taxon>
        <taxon>Pezizomycotina</taxon>
        <taxon>Sordariomycetes</taxon>
        <taxon>Hypocreomycetidae</taxon>
        <taxon>Hypocreales</taxon>
        <taxon>Nectriaceae</taxon>
        <taxon>Dactylonectria</taxon>
    </lineage>
</organism>
<protein>
    <submittedName>
        <fullName evidence="1">Uncharacterized protein</fullName>
    </submittedName>
</protein>
<sequence>MRPYLDSGHSTIYDPAPVFAKKWSTGQRELAELRELPRSSSVLGKRSGRRRIKLTSQRQTLATKSTSIGQQPYIEAVCLPPDLSCGSSVDEKGEADRDLSTIPDSECSEMMGLGDTPDPPLQQLGKKLDYTTNAQILVELEDLRTELRKEKACVFTLRCRLSETQIEIDELHNSSQAADAGQYDLRKQISYLFGQLEAKDRLWQDTVAFRADTFSFSREAIIREYNLVYYEINEVSSFICEMSPDGEDFSQQKSHYQQTAHTWAVKASGRKLERLLSYSHEERIPKEKLFASLVTAGVFELVFKPVFPDILALESSLLYQYRKHIETKSKRTLISSKLKTNPSISGGQQALHELDLMALKSLTSEEHFTSEVLPEKAKSLAAFIMWILQLSLPLESQDIDRRCQQEISGAGSLETVLAQALHLKVRFALSKGCFRFYFFKPGDPYNTRSMDLDTSCTAGSGNGRHCSQDSVKLCLFPALYFLPQEEGRGAPEYLEMNLASTRTDCLAEARQEDLELLDIVAKGVVLI</sequence>
<comment type="caution">
    <text evidence="1">The sequence shown here is derived from an EMBL/GenBank/DDBJ whole genome shotgun (WGS) entry which is preliminary data.</text>
</comment>
<dbReference type="Proteomes" id="UP000738349">
    <property type="component" value="Unassembled WGS sequence"/>
</dbReference>